<comment type="caution">
    <text evidence="1">The sequence shown here is derived from an EMBL/GenBank/DDBJ whole genome shotgun (WGS) entry which is preliminary data.</text>
</comment>
<evidence type="ECO:0000313" key="2">
    <source>
        <dbReference type="Proteomes" id="UP001172101"/>
    </source>
</evidence>
<proteinExistence type="predicted"/>
<name>A0AA40AWF9_9PEZI</name>
<sequence length="140" mass="14956">VDEQGRSEVVVVVAGIAVVASKAPVPYLQHTHCPHARGVRLVCESPGRYWYHSQGGRPQESTSRGGQASATIFITVPAHPGQRGEGDCRLGQRCSLEKAPPSILQPNCPGGTLQRQISAIRLHVGAQKVRPAGRPAARRD</sequence>
<dbReference type="AlphaFoldDB" id="A0AA40AWF9"/>
<keyword evidence="2" id="KW-1185">Reference proteome</keyword>
<dbReference type="RefSeq" id="XP_060299120.1">
    <property type="nucleotide sequence ID" value="XM_060447034.1"/>
</dbReference>
<dbReference type="GeneID" id="85330304"/>
<gene>
    <name evidence="1" type="ORF">B0T26DRAFT_801798</name>
</gene>
<dbReference type="EMBL" id="JAUIRO010000003">
    <property type="protein sequence ID" value="KAK0723196.1"/>
    <property type="molecule type" value="Genomic_DNA"/>
</dbReference>
<dbReference type="Proteomes" id="UP001172101">
    <property type="component" value="Unassembled WGS sequence"/>
</dbReference>
<accession>A0AA40AWF9</accession>
<feature type="non-terminal residue" evidence="1">
    <location>
        <position position="140"/>
    </location>
</feature>
<protein>
    <submittedName>
        <fullName evidence="1">Uncharacterized protein</fullName>
    </submittedName>
</protein>
<evidence type="ECO:0000313" key="1">
    <source>
        <dbReference type="EMBL" id="KAK0723196.1"/>
    </source>
</evidence>
<reference evidence="1" key="1">
    <citation type="submission" date="2023-06" db="EMBL/GenBank/DDBJ databases">
        <title>Genome-scale phylogeny and comparative genomics of the fungal order Sordariales.</title>
        <authorList>
            <consortium name="Lawrence Berkeley National Laboratory"/>
            <person name="Hensen N."/>
            <person name="Bonometti L."/>
            <person name="Westerberg I."/>
            <person name="Brannstrom I.O."/>
            <person name="Guillou S."/>
            <person name="Cros-Aarteil S."/>
            <person name="Calhoun S."/>
            <person name="Haridas S."/>
            <person name="Kuo A."/>
            <person name="Mondo S."/>
            <person name="Pangilinan J."/>
            <person name="Riley R."/>
            <person name="LaButti K."/>
            <person name="Andreopoulos B."/>
            <person name="Lipzen A."/>
            <person name="Chen C."/>
            <person name="Yanf M."/>
            <person name="Daum C."/>
            <person name="Ng V."/>
            <person name="Clum A."/>
            <person name="Steindorff A."/>
            <person name="Ohm R."/>
            <person name="Martin F."/>
            <person name="Silar P."/>
            <person name="Natvig D."/>
            <person name="Lalanne C."/>
            <person name="Gautier V."/>
            <person name="Ament-velasquez S.L."/>
            <person name="Kruys A."/>
            <person name="Hutchinson M.I."/>
            <person name="Powell A.J."/>
            <person name="Barry K."/>
            <person name="Miller A.N."/>
            <person name="Grigoriev I.V."/>
            <person name="Debuchy R."/>
            <person name="Gladieux P."/>
            <person name="Thoren M.H."/>
            <person name="Johannesson H."/>
        </authorList>
    </citation>
    <scope>NUCLEOTIDE SEQUENCE</scope>
    <source>
        <strain evidence="1">SMH2392-1A</strain>
    </source>
</reference>
<organism evidence="1 2">
    <name type="scientific">Lasiosphaeria miniovina</name>
    <dbReference type="NCBI Taxonomy" id="1954250"/>
    <lineage>
        <taxon>Eukaryota</taxon>
        <taxon>Fungi</taxon>
        <taxon>Dikarya</taxon>
        <taxon>Ascomycota</taxon>
        <taxon>Pezizomycotina</taxon>
        <taxon>Sordariomycetes</taxon>
        <taxon>Sordariomycetidae</taxon>
        <taxon>Sordariales</taxon>
        <taxon>Lasiosphaeriaceae</taxon>
        <taxon>Lasiosphaeria</taxon>
    </lineage>
</organism>